<evidence type="ECO:0000313" key="2">
    <source>
        <dbReference type="Proteomes" id="UP000748756"/>
    </source>
</evidence>
<keyword evidence="2" id="KW-1185">Reference proteome</keyword>
<evidence type="ECO:0000313" key="1">
    <source>
        <dbReference type="EMBL" id="KAF9142904.1"/>
    </source>
</evidence>
<protein>
    <submittedName>
        <fullName evidence="1">Uncharacterized protein</fullName>
    </submittedName>
</protein>
<dbReference type="OrthoDB" id="6474464at2759"/>
<sequence>MVVSAVHIDVKGGTTANTRTVVDSPVIIDSEQTFSRLPKLLYYQTNKDKTFSLRLFTSFCHPYQTKSGCASVRKYFSGPNKDFLNVIPQDKGIYRLACQFFDLLYEYSIDSVSWLGPVVVRHWSQDYNMLHRLFLHTHRYQPLEVIVTQQEKSIQRMYNNMEGLEGKTKFQDIIDHNNRTRDEVSCHLEFNTEMFTCKEWIITRAKIGGDLFQRWVERLTYLPEKWNVSEYVDADRDRSQYLLDIHDKPSARFLDVDPNDPFA</sequence>
<organism evidence="1 2">
    <name type="scientific">Linnemannia schmuckeri</name>
    <dbReference type="NCBI Taxonomy" id="64567"/>
    <lineage>
        <taxon>Eukaryota</taxon>
        <taxon>Fungi</taxon>
        <taxon>Fungi incertae sedis</taxon>
        <taxon>Mucoromycota</taxon>
        <taxon>Mortierellomycotina</taxon>
        <taxon>Mortierellomycetes</taxon>
        <taxon>Mortierellales</taxon>
        <taxon>Mortierellaceae</taxon>
        <taxon>Linnemannia</taxon>
    </lineage>
</organism>
<comment type="caution">
    <text evidence="1">The sequence shown here is derived from an EMBL/GenBank/DDBJ whole genome shotgun (WGS) entry which is preliminary data.</text>
</comment>
<dbReference type="EMBL" id="JAAAUQ010001099">
    <property type="protein sequence ID" value="KAF9142904.1"/>
    <property type="molecule type" value="Genomic_DNA"/>
</dbReference>
<accession>A0A9P5V7F8</accession>
<dbReference type="Proteomes" id="UP000748756">
    <property type="component" value="Unassembled WGS sequence"/>
</dbReference>
<gene>
    <name evidence="1" type="ORF">BG015_000604</name>
</gene>
<proteinExistence type="predicted"/>
<name>A0A9P5V7F8_9FUNG</name>
<reference evidence="1" key="1">
    <citation type="journal article" date="2020" name="Fungal Divers.">
        <title>Resolving the Mortierellaceae phylogeny through synthesis of multi-gene phylogenetics and phylogenomics.</title>
        <authorList>
            <person name="Vandepol N."/>
            <person name="Liber J."/>
            <person name="Desiro A."/>
            <person name="Na H."/>
            <person name="Kennedy M."/>
            <person name="Barry K."/>
            <person name="Grigoriev I.V."/>
            <person name="Miller A.N."/>
            <person name="O'Donnell K."/>
            <person name="Stajich J.E."/>
            <person name="Bonito G."/>
        </authorList>
    </citation>
    <scope>NUCLEOTIDE SEQUENCE</scope>
    <source>
        <strain evidence="1">NRRL 6426</strain>
    </source>
</reference>
<dbReference type="AlphaFoldDB" id="A0A9P5V7F8"/>